<feature type="transmembrane region" description="Helical" evidence="1">
    <location>
        <begin position="41"/>
        <end position="62"/>
    </location>
</feature>
<evidence type="ECO:0000313" key="3">
    <source>
        <dbReference type="EMBL" id="MPN14905.1"/>
    </source>
</evidence>
<feature type="transmembrane region" description="Helical" evidence="1">
    <location>
        <begin position="149"/>
        <end position="172"/>
    </location>
</feature>
<evidence type="ECO:0000256" key="1">
    <source>
        <dbReference type="SAM" id="Phobius"/>
    </source>
</evidence>
<sequence>MSAVLVLPFCEMQRAYLPMFWAGVYLKDNYQFVLKYAKQTLIISGIIFAICLFFWEGNYTVYITGFPKLIKVRELTLNPTNINISVFRLFIGLCGSLFWFMLFERIFRNNVFFSCLAKTGVNTLAIYLLQRLILEDWMNRTIDFQNMNLWIYSLLVTPLISLVIILISYFLIKIVQKNKYAEMLLFGKQR</sequence>
<keyword evidence="1" id="KW-0472">Membrane</keyword>
<reference evidence="3" key="1">
    <citation type="submission" date="2019-08" db="EMBL/GenBank/DDBJ databases">
        <authorList>
            <person name="Kucharzyk K."/>
            <person name="Murdoch R.W."/>
            <person name="Higgins S."/>
            <person name="Loffler F."/>
        </authorList>
    </citation>
    <scope>NUCLEOTIDE SEQUENCE</scope>
</reference>
<dbReference type="AlphaFoldDB" id="A0A645FKI8"/>
<dbReference type="EMBL" id="VSSQ01061593">
    <property type="protein sequence ID" value="MPN14905.1"/>
    <property type="molecule type" value="Genomic_DNA"/>
</dbReference>
<evidence type="ECO:0000259" key="2">
    <source>
        <dbReference type="Pfam" id="PF01757"/>
    </source>
</evidence>
<keyword evidence="1" id="KW-1133">Transmembrane helix</keyword>
<feature type="transmembrane region" description="Helical" evidence="1">
    <location>
        <begin position="82"/>
        <end position="103"/>
    </location>
</feature>
<comment type="caution">
    <text evidence="3">The sequence shown here is derived from an EMBL/GenBank/DDBJ whole genome shotgun (WGS) entry which is preliminary data.</text>
</comment>
<proteinExistence type="predicted"/>
<organism evidence="3">
    <name type="scientific">bioreactor metagenome</name>
    <dbReference type="NCBI Taxonomy" id="1076179"/>
    <lineage>
        <taxon>unclassified sequences</taxon>
        <taxon>metagenomes</taxon>
        <taxon>ecological metagenomes</taxon>
    </lineage>
</organism>
<feature type="domain" description="Acyltransferase 3" evidence="2">
    <location>
        <begin position="16"/>
        <end position="167"/>
    </location>
</feature>
<dbReference type="Pfam" id="PF01757">
    <property type="entry name" value="Acyl_transf_3"/>
    <property type="match status" value="1"/>
</dbReference>
<accession>A0A645FKI8</accession>
<dbReference type="InterPro" id="IPR002656">
    <property type="entry name" value="Acyl_transf_3_dom"/>
</dbReference>
<protein>
    <recommendedName>
        <fullName evidence="2">Acyltransferase 3 domain-containing protein</fullName>
    </recommendedName>
</protein>
<feature type="transmembrane region" description="Helical" evidence="1">
    <location>
        <begin position="110"/>
        <end position="129"/>
    </location>
</feature>
<name>A0A645FKI8_9ZZZZ</name>
<keyword evidence="1" id="KW-0812">Transmembrane</keyword>
<dbReference type="GO" id="GO:0016747">
    <property type="term" value="F:acyltransferase activity, transferring groups other than amino-acyl groups"/>
    <property type="evidence" value="ECO:0007669"/>
    <property type="project" value="InterPro"/>
</dbReference>
<gene>
    <name evidence="3" type="ORF">SDC9_162234</name>
</gene>